<feature type="transmembrane region" description="Helical" evidence="6">
    <location>
        <begin position="84"/>
        <end position="107"/>
    </location>
</feature>
<gene>
    <name evidence="7" type="ORF">PENTCL1PPCAC_14252</name>
</gene>
<evidence type="ECO:0000313" key="7">
    <source>
        <dbReference type="EMBL" id="GMS92077.1"/>
    </source>
</evidence>
<feature type="non-terminal residue" evidence="7">
    <location>
        <position position="1"/>
    </location>
</feature>
<dbReference type="Gene3D" id="1.20.1070.10">
    <property type="entry name" value="Rhodopsin 7-helix transmembrane proteins"/>
    <property type="match status" value="1"/>
</dbReference>
<evidence type="ECO:0000256" key="3">
    <source>
        <dbReference type="ARBA" id="ARBA00022692"/>
    </source>
</evidence>
<comment type="subcellular location">
    <subcellularLocation>
        <location evidence="1">Membrane</location>
        <topology evidence="1">Multi-pass membrane protein</topology>
    </subcellularLocation>
</comment>
<protein>
    <recommendedName>
        <fullName evidence="6">Serpentine receptor class gamma</fullName>
    </recommendedName>
</protein>
<evidence type="ECO:0000256" key="5">
    <source>
        <dbReference type="ARBA" id="ARBA00023136"/>
    </source>
</evidence>
<evidence type="ECO:0000256" key="1">
    <source>
        <dbReference type="ARBA" id="ARBA00004141"/>
    </source>
</evidence>
<dbReference type="PANTHER" id="PTHR31627">
    <property type="entry name" value="SERPENTINE RECEPTOR CLASS GAMMA-RELATED"/>
    <property type="match status" value="1"/>
</dbReference>
<evidence type="ECO:0000256" key="6">
    <source>
        <dbReference type="RuleBase" id="RU280813"/>
    </source>
</evidence>
<dbReference type="GO" id="GO:0016020">
    <property type="term" value="C:membrane"/>
    <property type="evidence" value="ECO:0007669"/>
    <property type="project" value="UniProtKB-SubCell"/>
</dbReference>
<dbReference type="InterPro" id="IPR051119">
    <property type="entry name" value="Nematode_SR-like"/>
</dbReference>
<evidence type="ECO:0000313" key="8">
    <source>
        <dbReference type="Proteomes" id="UP001432027"/>
    </source>
</evidence>
<dbReference type="GO" id="GO:0007606">
    <property type="term" value="P:sensory perception of chemical stimulus"/>
    <property type="evidence" value="ECO:0007669"/>
    <property type="project" value="UniProtKB-UniRule"/>
</dbReference>
<dbReference type="SUPFAM" id="SSF81321">
    <property type="entry name" value="Family A G protein-coupled receptor-like"/>
    <property type="match status" value="1"/>
</dbReference>
<dbReference type="Proteomes" id="UP001432027">
    <property type="component" value="Unassembled WGS sequence"/>
</dbReference>
<comment type="similarity">
    <text evidence="2 6">Belongs to the nematode receptor-like protein srg family.</text>
</comment>
<dbReference type="InterPro" id="IPR000609">
    <property type="entry name" value="7TM_GPCR_serpentine_rcpt_Srg"/>
</dbReference>
<feature type="transmembrane region" description="Helical" evidence="6">
    <location>
        <begin position="211"/>
        <end position="232"/>
    </location>
</feature>
<evidence type="ECO:0000256" key="2">
    <source>
        <dbReference type="ARBA" id="ARBA00005692"/>
    </source>
</evidence>
<dbReference type="Pfam" id="PF02118">
    <property type="entry name" value="Srg"/>
    <property type="match status" value="1"/>
</dbReference>
<keyword evidence="8" id="KW-1185">Reference proteome</keyword>
<organism evidence="7 8">
    <name type="scientific">Pristionchus entomophagus</name>
    <dbReference type="NCBI Taxonomy" id="358040"/>
    <lineage>
        <taxon>Eukaryota</taxon>
        <taxon>Metazoa</taxon>
        <taxon>Ecdysozoa</taxon>
        <taxon>Nematoda</taxon>
        <taxon>Chromadorea</taxon>
        <taxon>Rhabditida</taxon>
        <taxon>Rhabditina</taxon>
        <taxon>Diplogasteromorpha</taxon>
        <taxon>Diplogasteroidea</taxon>
        <taxon>Neodiplogasteridae</taxon>
        <taxon>Pristionchus</taxon>
    </lineage>
</organism>
<dbReference type="EMBL" id="BTSX01000004">
    <property type="protein sequence ID" value="GMS92077.1"/>
    <property type="molecule type" value="Genomic_DNA"/>
</dbReference>
<feature type="transmembrane region" description="Helical" evidence="6">
    <location>
        <begin position="119"/>
        <end position="138"/>
    </location>
</feature>
<comment type="caution">
    <text evidence="7">The sequence shown here is derived from an EMBL/GenBank/DDBJ whole genome shotgun (WGS) entry which is preliminary data.</text>
</comment>
<dbReference type="AlphaFoldDB" id="A0AAV5TAW4"/>
<reference evidence="7" key="1">
    <citation type="submission" date="2023-10" db="EMBL/GenBank/DDBJ databases">
        <title>Genome assembly of Pristionchus species.</title>
        <authorList>
            <person name="Yoshida K."/>
            <person name="Sommer R.J."/>
        </authorList>
    </citation>
    <scope>NUCLEOTIDE SEQUENCE</scope>
    <source>
        <strain evidence="7">RS0144</strain>
    </source>
</reference>
<dbReference type="GO" id="GO:0004888">
    <property type="term" value="F:transmembrane signaling receptor activity"/>
    <property type="evidence" value="ECO:0007669"/>
    <property type="project" value="InterPro"/>
</dbReference>
<comment type="caution">
    <text evidence="6">Lacks conserved residue(s) required for the propagation of feature annotation.</text>
</comment>
<proteinExistence type="inferred from homology"/>
<dbReference type="PANTHER" id="PTHR31627:SF42">
    <property type="entry name" value="G_PROTEIN_RECEP_F1_2 DOMAIN-CONTAINING PROTEIN-RELATED"/>
    <property type="match status" value="1"/>
</dbReference>
<evidence type="ECO:0000256" key="4">
    <source>
        <dbReference type="ARBA" id="ARBA00022989"/>
    </source>
</evidence>
<sequence length="308" mass="35006">LYAGVSISLNALYVLEIIVIARQGRKTFKCSVYRIFCALAIVNIAAYIFGTFAFRMPLYPTFNLFYSTMQLASWWLTALNSFTHYLNCLSEILGLLLAINIFSVLYCPTRHDEFWRRRSVHGVLVCLLVSLVPVWPLIDDVTAFHEVNNDPLPGDTWYYLDATSDAPESSIVQNTAIVTVGCNAVSALLYAACLVRIYLDPVNRDYSAERRLLMLGCLTTLCSLPYMSTILYSNLTEYMSDGKIDLTTFMFFRLPWLTDLKFLSPAPALLLTNSSIRQSITNMLFDGRSNIMRRVSKERLELLRDISV</sequence>
<feature type="transmembrane region" description="Helical" evidence="6">
    <location>
        <begin position="176"/>
        <end position="199"/>
    </location>
</feature>
<keyword evidence="4 6" id="KW-1133">Transmembrane helix</keyword>
<feature type="transmembrane region" description="Helical" evidence="6">
    <location>
        <begin position="32"/>
        <end position="54"/>
    </location>
</feature>
<name>A0AAV5TAW4_9BILA</name>
<keyword evidence="3 6" id="KW-0812">Transmembrane</keyword>
<accession>A0AAV5TAW4</accession>
<keyword evidence="5 6" id="KW-0472">Membrane</keyword>